<gene>
    <name evidence="3" type="ORF">AMOR_06510</name>
</gene>
<dbReference type="Proteomes" id="UP001162891">
    <property type="component" value="Chromosome"/>
</dbReference>
<keyword evidence="2" id="KW-0812">Transmembrane</keyword>
<protein>
    <submittedName>
        <fullName evidence="3">Uncharacterized protein</fullName>
    </submittedName>
</protein>
<evidence type="ECO:0000313" key="4">
    <source>
        <dbReference type="Proteomes" id="UP001162891"/>
    </source>
</evidence>
<feature type="region of interest" description="Disordered" evidence="1">
    <location>
        <begin position="1"/>
        <end position="23"/>
    </location>
</feature>
<keyword evidence="2" id="KW-1133">Transmembrane helix</keyword>
<accession>A0ABM7WQB9</accession>
<dbReference type="RefSeq" id="WP_248358388.1">
    <property type="nucleotide sequence ID" value="NZ_AP025591.1"/>
</dbReference>
<reference evidence="4" key="1">
    <citation type="journal article" date="2022" name="Int. J. Syst. Evol. Microbiol.">
        <title>Anaeromyxobacter oryzae sp. nov., Anaeromyxobacter diazotrophicus sp. nov. and Anaeromyxobacter paludicola sp. nov., isolated from paddy soils.</title>
        <authorList>
            <person name="Itoh H."/>
            <person name="Xu Z."/>
            <person name="Mise K."/>
            <person name="Masuda Y."/>
            <person name="Ushijima N."/>
            <person name="Hayakawa C."/>
            <person name="Shiratori Y."/>
            <person name="Senoo K."/>
        </authorList>
    </citation>
    <scope>NUCLEOTIDE SEQUENCE [LARGE SCALE GENOMIC DNA]</scope>
    <source>
        <strain evidence="4">Red232</strain>
    </source>
</reference>
<evidence type="ECO:0000313" key="3">
    <source>
        <dbReference type="EMBL" id="BDG01655.1"/>
    </source>
</evidence>
<feature type="transmembrane region" description="Helical" evidence="2">
    <location>
        <begin position="42"/>
        <end position="62"/>
    </location>
</feature>
<evidence type="ECO:0000256" key="2">
    <source>
        <dbReference type="SAM" id="Phobius"/>
    </source>
</evidence>
<name>A0ABM7WQB9_9BACT</name>
<proteinExistence type="predicted"/>
<keyword evidence="2" id="KW-0472">Membrane</keyword>
<organism evidence="3 4">
    <name type="scientific">Anaeromyxobacter oryzae</name>
    <dbReference type="NCBI Taxonomy" id="2918170"/>
    <lineage>
        <taxon>Bacteria</taxon>
        <taxon>Pseudomonadati</taxon>
        <taxon>Myxococcota</taxon>
        <taxon>Myxococcia</taxon>
        <taxon>Myxococcales</taxon>
        <taxon>Cystobacterineae</taxon>
        <taxon>Anaeromyxobacteraceae</taxon>
        <taxon>Anaeromyxobacter</taxon>
    </lineage>
</organism>
<keyword evidence="4" id="KW-1185">Reference proteome</keyword>
<sequence length="94" mass="10594">MPHSGPQVARGHLRLAPAPAGRPRPEKRFVLAFRALAVALRVAWVTATAWIAAALALTPLLWRRAPLGRRLRPQARREARVIPFQPRRQQAMPR</sequence>
<evidence type="ECO:0000256" key="1">
    <source>
        <dbReference type="SAM" id="MobiDB-lite"/>
    </source>
</evidence>
<dbReference type="EMBL" id="AP025591">
    <property type="protein sequence ID" value="BDG01655.1"/>
    <property type="molecule type" value="Genomic_DNA"/>
</dbReference>